<dbReference type="SMART" id="SM00033">
    <property type="entry name" value="CH"/>
    <property type="match status" value="1"/>
</dbReference>
<gene>
    <name evidence="6" type="primary">LOC107600473</name>
</gene>
<evidence type="ECO:0000256" key="2">
    <source>
        <dbReference type="ARBA" id="ARBA00022737"/>
    </source>
</evidence>
<feature type="domain" description="Ras-GAP" evidence="4">
    <location>
        <begin position="794"/>
        <end position="1027"/>
    </location>
</feature>
<keyword evidence="1" id="KW-0597">Phosphoprotein</keyword>
<dbReference type="SUPFAM" id="SSF143885">
    <property type="entry name" value="RGC domain-like"/>
    <property type="match status" value="1"/>
</dbReference>
<dbReference type="Pfam" id="PF03836">
    <property type="entry name" value="RasGAP_C"/>
    <property type="match status" value="1"/>
</dbReference>
<dbReference type="CDD" id="cd21274">
    <property type="entry name" value="CH_IQGAP1"/>
    <property type="match status" value="1"/>
</dbReference>
<dbReference type="InterPro" id="IPR023152">
    <property type="entry name" value="RasGAP_CS"/>
</dbReference>
<feature type="domain" description="Calponin-homology (CH)" evidence="5">
    <location>
        <begin position="22"/>
        <end position="137"/>
    </location>
</feature>
<dbReference type="InterPro" id="IPR001715">
    <property type="entry name" value="CH_dom"/>
</dbReference>
<dbReference type="GO" id="GO:0005096">
    <property type="term" value="F:GTPase activator activity"/>
    <property type="evidence" value="ECO:0007669"/>
    <property type="project" value="TreeGrafter"/>
</dbReference>
<evidence type="ECO:0000313" key="7">
    <source>
        <dbReference type="Proteomes" id="UP000472262"/>
    </source>
</evidence>
<sequence length="1427" mass="163708">MERLTAEEMDERRQQNMAYEYLCHLEEAKRWIEACLNEDLPPTTELEEGLRNGVYLAKLGNFFAPSVVSLKRIYDREQTRYKATGLHFRHTDNIIQWLNAMTDKGLPKIFYPETTDIYDRKNMPRCIYCIHALSLYLFKLGLAPQITDLYGKVAFTEEEINNMKIELEKYNIQMPAFSKIGGILANELSVDEAALHAAVIAINDAIDHGVPEGTLAAMRNPNAMLLQLDESAAQQYQGTLFQAKTEKVANSRKRIGENTEAERDVYDELLTHAEIQGNINKVNSLSSAEQALLSGDEDKLYDTLRSPALGLQSVQAQNKGWYLKQLLADREQKEQVTGSCNQIIDINNDFSLKLIWVFRANNEYIYLVVECLLCILQNCSYVCYVWECGDPSAVLWLDEIQDAILRANKDSEDALQFSQAIQAINETVDNKDSSQTLAALRSPAAGLYGVTSECAQTYQDDLFRIKEDKKKEGEDGNNYIKTRHNYYYNLKTGQGTWEEPADFIPNNTELNKEEIQSVVSGVTTAYNREQLWLANESLIAKLQARCRGFLVRRGTKDRLGFLKSQEPSVTCIQAHWRGYKDRKKYSDRKQYLKDHADDAVKIQSMVKMHQARKKYRDRLQYFKDHINDVVKIQAFIRANKARDDYKTLINADDPPMAVVRKFVHLLDHSDQDFQEELELMRLREEVITNIRSNQQLENDLNLMDIKIGLLVKNKITLQEVVSHSKKLTKKNKGELSNLMMMNKQKGGLKALSKEKREKLEAYQFLFYLLQTNPTYLAKLIFQMPQNKSTKFMDSVIFTLYNYASNQREEYLLLNLFKTALQEEIKSKVDHIQEIVTGNPTVIKMVVSFNRGARGQNALRQILAPVVKEIMDDKTLNIKTDPVDIYKSWVNQMESQTGEASKLPYDVTPEQAMSHEEVRTRLEASIKNMRTVTDKFLSAIIVSVDKIPYGMRFIAKILKDTLNERFPDATEDELLKIVGNLLYYRYMNPAIVAPDAFDIIDLSAGGQLTTEQRRNLGSIAKMLQHAASNKMFLGDNAHLNPINEYLSNSYQKFRRFFLSACDVPSLEDKFNVDQYSDLVTLTKPVIYISIGEIINTHTLLLDHQDAIAPDHNDPIHELLDDLGEVPTIESLIGESPLPPDDPNKEMMGKTEVSLTLTNKFDVPDKANAEMDAKTLLLNTKRLIVDVIRFQPGETLTEILETVASPEQETEYQRAMQRRAIRDAKTPEKMKQAKPVVDDSLTLQGKKDKIKSNLQRLGELGKVHPEKKYQDLINDISKDIRNQRRYRQRRKAELVKLQQTNAALNSKTNFYNVQIDYYNQYIKTCMDNLARKVSKKPGDNKAKKSKQVSQKYTAARLHEKGVLIDIEDLQPNQYKNVIFEISPSEVVGVFDVKAKLMGVHLETLMLEYQVKRCWDNSLVLFSLNSKSYS</sequence>
<dbReference type="InterPro" id="IPR001936">
    <property type="entry name" value="RasGAP_dom"/>
</dbReference>
<dbReference type="SMART" id="SM00323">
    <property type="entry name" value="RasGAP"/>
    <property type="match status" value="1"/>
</dbReference>
<dbReference type="SMART" id="SM00015">
    <property type="entry name" value="IQ"/>
    <property type="match status" value="4"/>
</dbReference>
<dbReference type="Gene3D" id="1.20.5.190">
    <property type="match status" value="2"/>
</dbReference>
<evidence type="ECO:0000313" key="6">
    <source>
        <dbReference type="Ensembl" id="ENSSGRP00000025352.1"/>
    </source>
</evidence>
<dbReference type="PANTHER" id="PTHR14149:SF15">
    <property type="entry name" value="RAS GTPASE-ACTIVATING-LIKE PROTEIN IQGAP1"/>
    <property type="match status" value="1"/>
</dbReference>
<keyword evidence="2" id="KW-0677">Repeat</keyword>
<dbReference type="PROSITE" id="PS50096">
    <property type="entry name" value="IQ"/>
    <property type="match status" value="4"/>
</dbReference>
<dbReference type="GO" id="GO:0005634">
    <property type="term" value="C:nucleus"/>
    <property type="evidence" value="ECO:0007669"/>
    <property type="project" value="TreeGrafter"/>
</dbReference>
<evidence type="ECO:0000256" key="3">
    <source>
        <dbReference type="ARBA" id="ARBA00022860"/>
    </source>
</evidence>
<proteinExistence type="predicted"/>
<dbReference type="Pfam" id="PF00307">
    <property type="entry name" value="CH"/>
    <property type="match status" value="1"/>
</dbReference>
<dbReference type="SUPFAM" id="SSF48350">
    <property type="entry name" value="GTPase activation domain, GAP"/>
    <property type="match status" value="1"/>
</dbReference>
<evidence type="ECO:0000259" key="5">
    <source>
        <dbReference type="PROSITE" id="PS50021"/>
    </source>
</evidence>
<dbReference type="Pfam" id="PF00612">
    <property type="entry name" value="IQ"/>
    <property type="match status" value="4"/>
</dbReference>
<reference evidence="6" key="2">
    <citation type="submission" date="2025-09" db="UniProtKB">
        <authorList>
            <consortium name="Ensembl"/>
        </authorList>
    </citation>
    <scope>IDENTIFICATION</scope>
</reference>
<dbReference type="Pfam" id="PF00616">
    <property type="entry name" value="RasGAP"/>
    <property type="match status" value="1"/>
</dbReference>
<evidence type="ECO:0000259" key="4">
    <source>
        <dbReference type="PROSITE" id="PS50018"/>
    </source>
</evidence>
<dbReference type="Gene3D" id="1.10.506.10">
    <property type="entry name" value="GTPase Activation - p120gap, domain 1"/>
    <property type="match status" value="1"/>
</dbReference>
<dbReference type="GO" id="GO:0005516">
    <property type="term" value="F:calmodulin binding"/>
    <property type="evidence" value="ECO:0007669"/>
    <property type="project" value="UniProtKB-KW"/>
</dbReference>
<evidence type="ECO:0000256" key="1">
    <source>
        <dbReference type="ARBA" id="ARBA00022553"/>
    </source>
</evidence>
<dbReference type="Gene3D" id="1.10.418.10">
    <property type="entry name" value="Calponin-like domain"/>
    <property type="match status" value="1"/>
</dbReference>
<dbReference type="PANTHER" id="PTHR14149">
    <property type="entry name" value="RAS GTPASE-ACTIVATING PROTEIN WITH IQ MOTIF"/>
    <property type="match status" value="1"/>
</dbReference>
<name>A0A672LHV3_SINGR</name>
<dbReference type="InterPro" id="IPR000593">
    <property type="entry name" value="RasGAP_C"/>
</dbReference>
<organism evidence="6 7">
    <name type="scientific">Sinocyclocheilus grahami</name>
    <name type="common">Dianchi golden-line fish</name>
    <name type="synonym">Barbus grahami</name>
    <dbReference type="NCBI Taxonomy" id="75366"/>
    <lineage>
        <taxon>Eukaryota</taxon>
        <taxon>Metazoa</taxon>
        <taxon>Chordata</taxon>
        <taxon>Craniata</taxon>
        <taxon>Vertebrata</taxon>
        <taxon>Euteleostomi</taxon>
        <taxon>Actinopterygii</taxon>
        <taxon>Neopterygii</taxon>
        <taxon>Teleostei</taxon>
        <taxon>Ostariophysi</taxon>
        <taxon>Cypriniformes</taxon>
        <taxon>Cyprinidae</taxon>
        <taxon>Cyprininae</taxon>
        <taxon>Sinocyclocheilus</taxon>
    </lineage>
</organism>
<dbReference type="FunFam" id="1.10.418.10:FF:000013">
    <property type="entry name" value="IQ motif containing GTPase activating protein 1"/>
    <property type="match status" value="1"/>
</dbReference>
<dbReference type="PROSITE" id="PS00509">
    <property type="entry name" value="RAS_GTPASE_ACTIV_1"/>
    <property type="match status" value="1"/>
</dbReference>
<keyword evidence="3" id="KW-0112">Calmodulin-binding</keyword>
<dbReference type="Proteomes" id="UP000472262">
    <property type="component" value="Unassembled WGS sequence"/>
</dbReference>
<dbReference type="SUPFAM" id="SSF52540">
    <property type="entry name" value="P-loop containing nucleoside triphosphate hydrolases"/>
    <property type="match status" value="1"/>
</dbReference>
<reference evidence="6" key="1">
    <citation type="submission" date="2025-08" db="UniProtKB">
        <authorList>
            <consortium name="Ensembl"/>
        </authorList>
    </citation>
    <scope>IDENTIFICATION</scope>
</reference>
<dbReference type="GO" id="GO:1903479">
    <property type="term" value="P:mitotic actomyosin contractile ring assembly actin filament organization"/>
    <property type="evidence" value="ECO:0007669"/>
    <property type="project" value="TreeGrafter"/>
</dbReference>
<dbReference type="InterPro" id="IPR008936">
    <property type="entry name" value="Rho_GTPase_activation_prot"/>
</dbReference>
<dbReference type="PROSITE" id="PS50021">
    <property type="entry name" value="CH"/>
    <property type="match status" value="1"/>
</dbReference>
<protein>
    <submittedName>
        <fullName evidence="6">Ras GTPase-activating-like protein IQGAP1</fullName>
    </submittedName>
</protein>
<dbReference type="GO" id="GO:0010761">
    <property type="term" value="P:fibroblast migration"/>
    <property type="evidence" value="ECO:0007669"/>
    <property type="project" value="TreeGrafter"/>
</dbReference>
<dbReference type="SUPFAM" id="SSF47576">
    <property type="entry name" value="Calponin-homology domain, CH-domain"/>
    <property type="match status" value="1"/>
</dbReference>
<dbReference type="InterPro" id="IPR000048">
    <property type="entry name" value="IQ_motif_EF-hand-BS"/>
</dbReference>
<dbReference type="InterPro" id="IPR036872">
    <property type="entry name" value="CH_dom_sf"/>
</dbReference>
<accession>A0A672LHV3</accession>
<dbReference type="GO" id="GO:0007173">
    <property type="term" value="P:epidermal growth factor receptor signaling pathway"/>
    <property type="evidence" value="ECO:0007669"/>
    <property type="project" value="TreeGrafter"/>
</dbReference>
<keyword evidence="7" id="KW-1185">Reference proteome</keyword>
<dbReference type="Ensembl" id="ENSSGRT00000027332.1">
    <property type="protein sequence ID" value="ENSSGRP00000025352.1"/>
    <property type="gene ID" value="ENSSGRG00000014617.1"/>
</dbReference>
<dbReference type="GO" id="GO:0051015">
    <property type="term" value="F:actin filament binding"/>
    <property type="evidence" value="ECO:0007669"/>
    <property type="project" value="TreeGrafter"/>
</dbReference>
<dbReference type="PROSITE" id="PS50018">
    <property type="entry name" value="RAS_GTPASE_ACTIV_2"/>
    <property type="match status" value="1"/>
</dbReference>
<dbReference type="InterPro" id="IPR027417">
    <property type="entry name" value="P-loop_NTPase"/>
</dbReference>
<dbReference type="GO" id="GO:0005938">
    <property type="term" value="C:cell cortex"/>
    <property type="evidence" value="ECO:0007669"/>
    <property type="project" value="TreeGrafter"/>
</dbReference>
<dbReference type="FunFam" id="1.10.506.10:FF:000004">
    <property type="entry name" value="IQ motif containing GTPase activating protein 1"/>
    <property type="match status" value="1"/>
</dbReference>